<evidence type="ECO:0000256" key="7">
    <source>
        <dbReference type="ARBA" id="ARBA00022630"/>
    </source>
</evidence>
<reference evidence="13 14" key="1">
    <citation type="submission" date="2018-05" db="EMBL/GenBank/DDBJ databases">
        <title>Kurthia sibirica genome sequence.</title>
        <authorList>
            <person name="Maclea K.S."/>
            <person name="Goen A.E."/>
        </authorList>
    </citation>
    <scope>NUCLEOTIDE SEQUENCE [LARGE SCALE GENOMIC DNA]</scope>
    <source>
        <strain evidence="13 14">ATCC 49154</strain>
    </source>
</reference>
<dbReference type="EC" id="1.3.3.15" evidence="5 11"/>
<evidence type="ECO:0000256" key="1">
    <source>
        <dbReference type="ARBA" id="ARBA00001755"/>
    </source>
</evidence>
<dbReference type="InterPro" id="IPR050464">
    <property type="entry name" value="Zeta_carotene_desat/Oxidored"/>
</dbReference>
<evidence type="ECO:0000256" key="3">
    <source>
        <dbReference type="ARBA" id="ARBA00004744"/>
    </source>
</evidence>
<keyword evidence="8 11" id="KW-0274">FAD</keyword>
<evidence type="ECO:0000256" key="5">
    <source>
        <dbReference type="ARBA" id="ARBA00012402"/>
    </source>
</evidence>
<organism evidence="13 14">
    <name type="scientific">Kurthia sibirica</name>
    <dbReference type="NCBI Taxonomy" id="202750"/>
    <lineage>
        <taxon>Bacteria</taxon>
        <taxon>Bacillati</taxon>
        <taxon>Bacillota</taxon>
        <taxon>Bacilli</taxon>
        <taxon>Bacillales</taxon>
        <taxon>Caryophanaceae</taxon>
        <taxon>Kurthia</taxon>
    </lineage>
</organism>
<evidence type="ECO:0000256" key="11">
    <source>
        <dbReference type="RuleBase" id="RU364052"/>
    </source>
</evidence>
<keyword evidence="14" id="KW-1185">Reference proteome</keyword>
<dbReference type="AlphaFoldDB" id="A0A2U3AJ62"/>
<dbReference type="SUPFAM" id="SSF54373">
    <property type="entry name" value="FAD-linked reductases, C-terminal domain"/>
    <property type="match status" value="1"/>
</dbReference>
<dbReference type="GO" id="GO:0005737">
    <property type="term" value="C:cytoplasm"/>
    <property type="evidence" value="ECO:0007669"/>
    <property type="project" value="UniProtKB-SubCell"/>
</dbReference>
<dbReference type="NCBIfam" id="TIGR00562">
    <property type="entry name" value="proto_IX_ox"/>
    <property type="match status" value="1"/>
</dbReference>
<comment type="function">
    <text evidence="11">Involved in coproporphyrin-dependent heme b biosynthesis. Catalyzes the oxidation of coproporphyrinogen III to coproporphyrin III.</text>
</comment>
<dbReference type="GO" id="GO:0006783">
    <property type="term" value="P:heme biosynthetic process"/>
    <property type="evidence" value="ECO:0007669"/>
    <property type="project" value="UniProtKB-UniRule"/>
</dbReference>
<dbReference type="Gene3D" id="1.10.3110.10">
    <property type="entry name" value="protoporphyrinogen ix oxidase, domain 3"/>
    <property type="match status" value="1"/>
</dbReference>
<feature type="domain" description="Amine oxidase" evidence="12">
    <location>
        <begin position="27"/>
        <end position="458"/>
    </location>
</feature>
<comment type="cofactor">
    <cofactor evidence="2 11">
        <name>FAD</name>
        <dbReference type="ChEBI" id="CHEBI:57692"/>
    </cofactor>
</comment>
<dbReference type="SUPFAM" id="SSF51905">
    <property type="entry name" value="FAD/NAD(P)-binding domain"/>
    <property type="match status" value="1"/>
</dbReference>
<dbReference type="EMBL" id="QFVR01000019">
    <property type="protein sequence ID" value="PWI24573.1"/>
    <property type="molecule type" value="Genomic_DNA"/>
</dbReference>
<sequence length="463" mass="51667">MKTVAVVGGGITGMSTMHYLQRQITAQQLPIQLVLIEKDATLGGKMVTKKQGDFIMEVGADSIVARHKSVMPLIEELNLQEQIVYNDTGKSYILTNNELHAIPTNSVFGIPMDEAAIEASTLVSAAGKEQIYRDLTIPNDRFTKEDSIGDFLAYFLGDEIVEKQIAPVLSGVYSGDLYKLTIASTLPNLLEYKNKYGSMIRGFEAHKELYDKTASKKFISFEHGLVQLFDRMESVLTEAIIYKNTAVQSLEKKDNFYQVNLTNGAQIEADYVVLATPHQVAEKLLPHPALQQEFNKLQTASIITVYLGYEMDDAVLPANGTGFIVSTHNDVDCNACTWTSRKWHHTSPSGKLLIRMFYKKNNARFAEFSAMTEAELTAVAREDVRKSLHIEEEPNTVTISKWMDLMPVYNLEHPQAVKGLEQKLRQNYPRVALAGSSYYGVGIGLCIQNGHDLATAIIEELQE</sequence>
<gene>
    <name evidence="13" type="primary">hemG</name>
    <name evidence="13" type="ORF">DEX24_12785</name>
</gene>
<dbReference type="RefSeq" id="WP_109306800.1">
    <property type="nucleotide sequence ID" value="NZ_BJUF01000010.1"/>
</dbReference>
<comment type="similarity">
    <text evidence="4 11">Belongs to the protoporphyrinogen/coproporphyrinogen oxidase family. Coproporphyrinogen III oxidase subfamily.</text>
</comment>
<evidence type="ECO:0000256" key="8">
    <source>
        <dbReference type="ARBA" id="ARBA00022827"/>
    </source>
</evidence>
<evidence type="ECO:0000256" key="10">
    <source>
        <dbReference type="ARBA" id="ARBA00023133"/>
    </source>
</evidence>
<accession>A0A2U3AJ62</accession>
<dbReference type="OrthoDB" id="9805195at2"/>
<dbReference type="GO" id="GO:0004729">
    <property type="term" value="F:oxygen-dependent protoporphyrinogen oxidase activity"/>
    <property type="evidence" value="ECO:0007669"/>
    <property type="project" value="UniProtKB-UniRule"/>
</dbReference>
<keyword evidence="9 11" id="KW-0560">Oxidoreductase</keyword>
<dbReference type="UniPathway" id="UPA00252"/>
<protein>
    <recommendedName>
        <fullName evidence="6 11">Coproporphyrinogen III oxidase</fullName>
        <ecNumber evidence="5 11">1.3.3.15</ecNumber>
    </recommendedName>
</protein>
<dbReference type="PANTHER" id="PTHR42923">
    <property type="entry name" value="PROTOPORPHYRINOGEN OXIDASE"/>
    <property type="match status" value="1"/>
</dbReference>
<name>A0A2U3AJ62_9BACL</name>
<dbReference type="Gene3D" id="3.50.50.60">
    <property type="entry name" value="FAD/NAD(P)-binding domain"/>
    <property type="match status" value="1"/>
</dbReference>
<evidence type="ECO:0000313" key="14">
    <source>
        <dbReference type="Proteomes" id="UP000245938"/>
    </source>
</evidence>
<comment type="subcellular location">
    <subcellularLocation>
        <location evidence="11">Cytoplasm</location>
    </subcellularLocation>
</comment>
<dbReference type="Gene3D" id="3.90.660.20">
    <property type="entry name" value="Protoporphyrinogen oxidase, mitochondrial, domain 2"/>
    <property type="match status" value="1"/>
</dbReference>
<evidence type="ECO:0000256" key="6">
    <source>
        <dbReference type="ARBA" id="ARBA00019046"/>
    </source>
</evidence>
<dbReference type="Proteomes" id="UP000245938">
    <property type="component" value="Unassembled WGS sequence"/>
</dbReference>
<evidence type="ECO:0000313" key="13">
    <source>
        <dbReference type="EMBL" id="PWI24573.1"/>
    </source>
</evidence>
<evidence type="ECO:0000259" key="12">
    <source>
        <dbReference type="Pfam" id="PF01593"/>
    </source>
</evidence>
<dbReference type="InterPro" id="IPR004572">
    <property type="entry name" value="Protoporphyrinogen_oxidase"/>
</dbReference>
<keyword evidence="7 11" id="KW-0285">Flavoprotein</keyword>
<keyword evidence="11" id="KW-0963">Cytoplasm</keyword>
<dbReference type="Pfam" id="PF01593">
    <property type="entry name" value="Amino_oxidase"/>
    <property type="match status" value="1"/>
</dbReference>
<dbReference type="InterPro" id="IPR036188">
    <property type="entry name" value="FAD/NAD-bd_sf"/>
</dbReference>
<comment type="catalytic activity">
    <reaction evidence="1">
        <text>coproporphyrinogen III + 3 O2 = coproporphyrin III + 3 H2O2</text>
        <dbReference type="Rhea" id="RHEA:43436"/>
        <dbReference type="ChEBI" id="CHEBI:15379"/>
        <dbReference type="ChEBI" id="CHEBI:16240"/>
        <dbReference type="ChEBI" id="CHEBI:57309"/>
        <dbReference type="ChEBI" id="CHEBI:131725"/>
        <dbReference type="EC" id="1.3.3.15"/>
    </reaction>
    <physiologicalReaction direction="left-to-right" evidence="1">
        <dbReference type="Rhea" id="RHEA:43437"/>
    </physiologicalReaction>
</comment>
<keyword evidence="10 11" id="KW-0350">Heme biosynthesis</keyword>
<dbReference type="InterPro" id="IPR002937">
    <property type="entry name" value="Amino_oxidase"/>
</dbReference>
<proteinExistence type="inferred from homology"/>
<comment type="pathway">
    <text evidence="3 11">Porphyrin-containing compound metabolism; protoheme biosynthesis.</text>
</comment>
<evidence type="ECO:0000256" key="2">
    <source>
        <dbReference type="ARBA" id="ARBA00001974"/>
    </source>
</evidence>
<evidence type="ECO:0000256" key="9">
    <source>
        <dbReference type="ARBA" id="ARBA00023002"/>
    </source>
</evidence>
<evidence type="ECO:0000256" key="4">
    <source>
        <dbReference type="ARBA" id="ARBA00008310"/>
    </source>
</evidence>
<dbReference type="PANTHER" id="PTHR42923:SF3">
    <property type="entry name" value="PROTOPORPHYRINOGEN OXIDASE"/>
    <property type="match status" value="1"/>
</dbReference>
<comment type="caution">
    <text evidence="13">The sequence shown here is derived from an EMBL/GenBank/DDBJ whole genome shotgun (WGS) entry which is preliminary data.</text>
</comment>